<keyword evidence="1" id="KW-1133">Transmembrane helix</keyword>
<dbReference type="RefSeq" id="WP_012929607.1">
    <property type="nucleotide sequence ID" value="NC_013730.1"/>
</dbReference>
<dbReference type="PANTHER" id="PTHR36435">
    <property type="entry name" value="SLR1288 PROTEIN"/>
    <property type="match status" value="1"/>
</dbReference>
<dbReference type="Pfam" id="PF02517">
    <property type="entry name" value="Rce1-like"/>
    <property type="match status" value="1"/>
</dbReference>
<evidence type="ECO:0000256" key="1">
    <source>
        <dbReference type="SAM" id="Phobius"/>
    </source>
</evidence>
<feature type="transmembrane region" description="Helical" evidence="1">
    <location>
        <begin position="250"/>
        <end position="267"/>
    </location>
</feature>
<dbReference type="InterPro" id="IPR003675">
    <property type="entry name" value="Rce1/LyrA-like_dom"/>
</dbReference>
<evidence type="ECO:0000259" key="2">
    <source>
        <dbReference type="Pfam" id="PF02517"/>
    </source>
</evidence>
<dbReference type="MEROPS" id="G05.007"/>
<dbReference type="STRING" id="504472.Slin_5134"/>
<dbReference type="EMBL" id="CP001769">
    <property type="protein sequence ID" value="ADB41106.1"/>
    <property type="molecule type" value="Genomic_DNA"/>
</dbReference>
<gene>
    <name evidence="3" type="ordered locus">Slin_5134</name>
</gene>
<dbReference type="GO" id="GO:0004175">
    <property type="term" value="F:endopeptidase activity"/>
    <property type="evidence" value="ECO:0007669"/>
    <property type="project" value="UniProtKB-ARBA"/>
</dbReference>
<evidence type="ECO:0000313" key="4">
    <source>
        <dbReference type="Proteomes" id="UP000002028"/>
    </source>
</evidence>
<name>D2QGT4_SPILD</name>
<organism evidence="3 4">
    <name type="scientific">Spirosoma linguale (strain ATCC 33905 / DSM 74 / LMG 10896 / Claus 1)</name>
    <dbReference type="NCBI Taxonomy" id="504472"/>
    <lineage>
        <taxon>Bacteria</taxon>
        <taxon>Pseudomonadati</taxon>
        <taxon>Bacteroidota</taxon>
        <taxon>Cytophagia</taxon>
        <taxon>Cytophagales</taxon>
        <taxon>Cytophagaceae</taxon>
        <taxon>Spirosoma</taxon>
    </lineage>
</organism>
<dbReference type="AlphaFoldDB" id="D2QGT4"/>
<keyword evidence="4" id="KW-1185">Reference proteome</keyword>
<accession>D2QGT4</accession>
<keyword evidence="1" id="KW-0472">Membrane</keyword>
<dbReference type="InterPro" id="IPR052710">
    <property type="entry name" value="CAAX_protease"/>
</dbReference>
<dbReference type="PANTHER" id="PTHR36435:SF1">
    <property type="entry name" value="CAAX AMINO TERMINAL PROTEASE FAMILY PROTEIN"/>
    <property type="match status" value="1"/>
</dbReference>
<dbReference type="GO" id="GO:0080120">
    <property type="term" value="P:CAAX-box protein maturation"/>
    <property type="evidence" value="ECO:0007669"/>
    <property type="project" value="UniProtKB-ARBA"/>
</dbReference>
<dbReference type="KEGG" id="sli:Slin_5134"/>
<feature type="transmembrane region" description="Helical" evidence="1">
    <location>
        <begin position="61"/>
        <end position="83"/>
    </location>
</feature>
<feature type="transmembrane region" description="Helical" evidence="1">
    <location>
        <begin position="173"/>
        <end position="206"/>
    </location>
</feature>
<feature type="transmembrane region" description="Helical" evidence="1">
    <location>
        <begin position="140"/>
        <end position="161"/>
    </location>
</feature>
<feature type="domain" description="CAAX prenyl protease 2/Lysostaphin resistance protein A-like" evidence="2">
    <location>
        <begin position="140"/>
        <end position="223"/>
    </location>
</feature>
<reference evidence="3 4" key="1">
    <citation type="journal article" date="2010" name="Stand. Genomic Sci.">
        <title>Complete genome sequence of Spirosoma linguale type strain (1).</title>
        <authorList>
            <person name="Lail K."/>
            <person name="Sikorski J."/>
            <person name="Saunders E."/>
            <person name="Lapidus A."/>
            <person name="Glavina Del Rio T."/>
            <person name="Copeland A."/>
            <person name="Tice H."/>
            <person name="Cheng J.-F."/>
            <person name="Lucas S."/>
            <person name="Nolan M."/>
            <person name="Bruce D."/>
            <person name="Goodwin L."/>
            <person name="Pitluck S."/>
            <person name="Ivanova N."/>
            <person name="Mavromatis K."/>
            <person name="Ovchinnikova G."/>
            <person name="Pati A."/>
            <person name="Chen A."/>
            <person name="Palaniappan K."/>
            <person name="Land M."/>
            <person name="Hauser L."/>
            <person name="Chang Y.-J."/>
            <person name="Jeffries C.D."/>
            <person name="Chain P."/>
            <person name="Brettin T."/>
            <person name="Detter J.C."/>
            <person name="Schuetze A."/>
            <person name="Rohde M."/>
            <person name="Tindall B.J."/>
            <person name="Goeker M."/>
            <person name="Bristow J."/>
            <person name="Eisen J.A."/>
            <person name="Markowitz V."/>
            <person name="Hugenholtz P."/>
            <person name="Kyrpides N.C."/>
            <person name="Klenk H.-P."/>
            <person name="Chen F."/>
        </authorList>
    </citation>
    <scope>NUCLEOTIDE SEQUENCE [LARGE SCALE GENOMIC DNA]</scope>
    <source>
        <strain evidence="4">ATCC 33905 / DSM 74 / LMG 10896 / Claus 1</strain>
    </source>
</reference>
<keyword evidence="1" id="KW-0812">Transmembrane</keyword>
<evidence type="ECO:0000313" key="3">
    <source>
        <dbReference type="EMBL" id="ADB41106.1"/>
    </source>
</evidence>
<feature type="transmembrane region" description="Helical" evidence="1">
    <location>
        <begin position="29"/>
        <end position="49"/>
    </location>
</feature>
<protein>
    <submittedName>
        <fullName evidence="3">Abortive infection protein</fullName>
    </submittedName>
</protein>
<dbReference type="eggNOG" id="COG1266">
    <property type="taxonomic scope" value="Bacteria"/>
</dbReference>
<sequence length="280" mass="30693">MTNSDTLPSEEHIQPILPSENAYPTLTEIWILVGVFILAQVPAALPMIGLKAAADAFELPFLDTIGQTLAYALGMMLTIWYAFRKRGSRALSFASVPVSAYLVSAVGLIAMGVLAEPIVSAIPMPDAMQEMIKKMFNKNMVVSAVIAAPVLEEILFRGIILDGFLKNYRPAKAIIWSGVIFGLIHLIPAQALNAAFIGIALGWLYYRTRSLTLCMFLHFVNNGLSSLSLLTDEALDMSQNQTREWIGSDLMYGTLLIGCLLTCLASYRHLNRILPTAQIN</sequence>
<feature type="transmembrane region" description="Helical" evidence="1">
    <location>
        <begin position="98"/>
        <end position="119"/>
    </location>
</feature>
<dbReference type="HOGENOM" id="CLU_066413_1_0_10"/>
<proteinExistence type="predicted"/>
<dbReference type="Proteomes" id="UP000002028">
    <property type="component" value="Chromosome"/>
</dbReference>